<reference evidence="1" key="1">
    <citation type="journal article" date="2014" name="Nat. Commun.">
        <title>The emerging biofuel crop Camelina sativa retains a highly undifferentiated hexaploid genome structure.</title>
        <authorList>
            <person name="Kagale S."/>
            <person name="Koh C."/>
            <person name="Nixon J."/>
            <person name="Bollina V."/>
            <person name="Clarke W.E."/>
            <person name="Tuteja R."/>
            <person name="Spillane C."/>
            <person name="Robinson S.J."/>
            <person name="Links M.G."/>
            <person name="Clarke C."/>
            <person name="Higgins E.E."/>
            <person name="Huebert T."/>
            <person name="Sharpe A.G."/>
            <person name="Parkin I.A."/>
        </authorList>
    </citation>
    <scope>NUCLEOTIDE SEQUENCE [LARGE SCALE GENOMIC DNA]</scope>
    <source>
        <strain evidence="1">cv. DH55</strain>
    </source>
</reference>
<evidence type="ECO:0000313" key="2">
    <source>
        <dbReference type="RefSeq" id="XP_010449356.1"/>
    </source>
</evidence>
<name>A0ABM0V1C6_CAMSA</name>
<protein>
    <submittedName>
        <fullName evidence="2">Uncharacterized protein LOC104731625</fullName>
    </submittedName>
</protein>
<dbReference type="GeneID" id="104731625"/>
<sequence>MATKFTILTQTHRPKTIISTPKSRRCNRNKPEPSKSITENMLNNVFPRKTLAEIYHNNINLNPHTNLLLYIEDGQSVKEEETNQQEHGKVSNSNCKDGKSITARSATKYGDLSRDVARLSLLWYMKCSISYILRKARAFYNEFCCDTYVESSSDVVVVDPYFSIPVIN</sequence>
<dbReference type="RefSeq" id="XP_010449356.1">
    <property type="nucleotide sequence ID" value="XM_010451054.2"/>
</dbReference>
<gene>
    <name evidence="2" type="primary">LOC104731625</name>
</gene>
<organism evidence="1 2">
    <name type="scientific">Camelina sativa</name>
    <name type="common">False flax</name>
    <name type="synonym">Myagrum sativum</name>
    <dbReference type="NCBI Taxonomy" id="90675"/>
    <lineage>
        <taxon>Eukaryota</taxon>
        <taxon>Viridiplantae</taxon>
        <taxon>Streptophyta</taxon>
        <taxon>Embryophyta</taxon>
        <taxon>Tracheophyta</taxon>
        <taxon>Spermatophyta</taxon>
        <taxon>Magnoliopsida</taxon>
        <taxon>eudicotyledons</taxon>
        <taxon>Gunneridae</taxon>
        <taxon>Pentapetalae</taxon>
        <taxon>rosids</taxon>
        <taxon>malvids</taxon>
        <taxon>Brassicales</taxon>
        <taxon>Brassicaceae</taxon>
        <taxon>Camelineae</taxon>
        <taxon>Camelina</taxon>
    </lineage>
</organism>
<accession>A0ABM0V1C6</accession>
<reference evidence="2" key="2">
    <citation type="submission" date="2025-08" db="UniProtKB">
        <authorList>
            <consortium name="RefSeq"/>
        </authorList>
    </citation>
    <scope>IDENTIFICATION</scope>
    <source>
        <tissue evidence="2">Leaf</tissue>
    </source>
</reference>
<dbReference type="Proteomes" id="UP000694864">
    <property type="component" value="Chromosome 12"/>
</dbReference>
<proteinExistence type="predicted"/>
<keyword evidence="1" id="KW-1185">Reference proteome</keyword>
<evidence type="ECO:0000313" key="1">
    <source>
        <dbReference type="Proteomes" id="UP000694864"/>
    </source>
</evidence>